<organism evidence="2 3">
    <name type="scientific">Pelagirhabdus alkalitolerans</name>
    <dbReference type="NCBI Taxonomy" id="1612202"/>
    <lineage>
        <taxon>Bacteria</taxon>
        <taxon>Bacillati</taxon>
        <taxon>Bacillota</taxon>
        <taxon>Bacilli</taxon>
        <taxon>Bacillales</taxon>
        <taxon>Bacillaceae</taxon>
        <taxon>Pelagirhabdus</taxon>
    </lineage>
</organism>
<keyword evidence="3" id="KW-1185">Reference proteome</keyword>
<keyword evidence="1" id="KW-0472">Membrane</keyword>
<dbReference type="OrthoDB" id="2972924at2"/>
<dbReference type="RefSeq" id="WP_090794791.1">
    <property type="nucleotide sequence ID" value="NZ_FMYI01000003.1"/>
</dbReference>
<proteinExistence type="predicted"/>
<name>A0A1G6I398_9BACI</name>
<accession>A0A1G6I398</accession>
<protein>
    <submittedName>
        <fullName evidence="2">Uncharacterized protein</fullName>
    </submittedName>
</protein>
<evidence type="ECO:0000313" key="2">
    <source>
        <dbReference type="EMBL" id="SDC00878.1"/>
    </source>
</evidence>
<evidence type="ECO:0000256" key="1">
    <source>
        <dbReference type="SAM" id="Phobius"/>
    </source>
</evidence>
<dbReference type="Proteomes" id="UP000242949">
    <property type="component" value="Unassembled WGS sequence"/>
</dbReference>
<dbReference type="AlphaFoldDB" id="A0A1G6I398"/>
<reference evidence="3" key="1">
    <citation type="submission" date="2016-09" db="EMBL/GenBank/DDBJ databases">
        <authorList>
            <person name="Varghese N."/>
            <person name="Submissions S."/>
        </authorList>
    </citation>
    <scope>NUCLEOTIDE SEQUENCE [LARGE SCALE GENOMIC DNA]</scope>
    <source>
        <strain evidence="3">S5</strain>
    </source>
</reference>
<keyword evidence="1" id="KW-0812">Transmembrane</keyword>
<keyword evidence="1" id="KW-1133">Transmembrane helix</keyword>
<evidence type="ECO:0000313" key="3">
    <source>
        <dbReference type="Proteomes" id="UP000242949"/>
    </source>
</evidence>
<feature type="transmembrane region" description="Helical" evidence="1">
    <location>
        <begin position="12"/>
        <end position="36"/>
    </location>
</feature>
<sequence>MEKTSIGEEVLYMSVADLTQIIINSLILFIYFFMLYENVKMTKETKLMTLEAKETREQAYRPEVIAFIKEENELLYFCIKNTGVRTAFDTHLLIPQFFNNTSFDGRKEVHEKFFTKVPNSIRDVEKSISLLAPGQSLQAFMGVRQIIFEKNAIDLNRTVKLTYSNSEGNLYIEEYTISVGDFSKVSHFKENHLKEIAHNTRLISEKMPKQND</sequence>
<dbReference type="EMBL" id="FMYI01000003">
    <property type="protein sequence ID" value="SDC00878.1"/>
    <property type="molecule type" value="Genomic_DNA"/>
</dbReference>
<gene>
    <name evidence="2" type="ORF">SAMN05421734_103336</name>
</gene>